<organism evidence="1">
    <name type="scientific">marine metagenome</name>
    <dbReference type="NCBI Taxonomy" id="408172"/>
    <lineage>
        <taxon>unclassified sequences</taxon>
        <taxon>metagenomes</taxon>
        <taxon>ecological metagenomes</taxon>
    </lineage>
</organism>
<proteinExistence type="predicted"/>
<dbReference type="EMBL" id="UINC01076165">
    <property type="protein sequence ID" value="SVC15071.1"/>
    <property type="molecule type" value="Genomic_DNA"/>
</dbReference>
<sequence>MGFVYKLPAMECEAKMVGRLENISDRGICLLLHQQVSFILVGRRFFDGGATWWLYAAPYGGYTPPH</sequence>
<evidence type="ECO:0000313" key="1">
    <source>
        <dbReference type="EMBL" id="SVC15071.1"/>
    </source>
</evidence>
<protein>
    <submittedName>
        <fullName evidence="1">Uncharacterized protein</fullName>
    </submittedName>
</protein>
<name>A0A382JWZ0_9ZZZZ</name>
<reference evidence="1" key="1">
    <citation type="submission" date="2018-05" db="EMBL/GenBank/DDBJ databases">
        <authorList>
            <person name="Lanie J.A."/>
            <person name="Ng W.-L."/>
            <person name="Kazmierczak K.M."/>
            <person name="Andrzejewski T.M."/>
            <person name="Davidsen T.M."/>
            <person name="Wayne K.J."/>
            <person name="Tettelin H."/>
            <person name="Glass J.I."/>
            <person name="Rusch D."/>
            <person name="Podicherti R."/>
            <person name="Tsui H.-C.T."/>
            <person name="Winkler M.E."/>
        </authorList>
    </citation>
    <scope>NUCLEOTIDE SEQUENCE</scope>
</reference>
<accession>A0A382JWZ0</accession>
<dbReference type="AlphaFoldDB" id="A0A382JWZ0"/>
<gene>
    <name evidence="1" type="ORF">METZ01_LOCUS267925</name>
</gene>